<dbReference type="RefSeq" id="WP_126075332.1">
    <property type="nucleotide sequence ID" value="NZ_CP051166.1"/>
</dbReference>
<dbReference type="AlphaFoldDB" id="A0A430HJ61"/>
<keyword evidence="3" id="KW-1185">Reference proteome</keyword>
<protein>
    <submittedName>
        <fullName evidence="2">PEP-CTERM sorting domain-containing protein</fullName>
    </submittedName>
</protein>
<evidence type="ECO:0000313" key="3">
    <source>
        <dbReference type="Proteomes" id="UP000278085"/>
    </source>
</evidence>
<name>A0A430HJ61_9BURK</name>
<dbReference type="EMBL" id="RXLQ01000009">
    <property type="protein sequence ID" value="RSZ57519.1"/>
    <property type="molecule type" value="Genomic_DNA"/>
</dbReference>
<gene>
    <name evidence="2" type="ORF">EJB06_17615</name>
</gene>
<evidence type="ECO:0000313" key="2">
    <source>
        <dbReference type="EMBL" id="RSZ57519.1"/>
    </source>
</evidence>
<comment type="caution">
    <text evidence="2">The sequence shown here is derived from an EMBL/GenBank/DDBJ whole genome shotgun (WGS) entry which is preliminary data.</text>
</comment>
<evidence type="ECO:0000259" key="1">
    <source>
        <dbReference type="Pfam" id="PF07589"/>
    </source>
</evidence>
<reference evidence="2 3" key="1">
    <citation type="submission" date="2018-12" db="EMBL/GenBank/DDBJ databases">
        <authorList>
            <person name="Yang E."/>
        </authorList>
    </citation>
    <scope>NUCLEOTIDE SEQUENCE [LARGE SCALE GENOMIC DNA]</scope>
    <source>
        <strain evidence="2 3">SOD</strain>
    </source>
</reference>
<dbReference type="NCBIfam" id="TIGR02595">
    <property type="entry name" value="PEP_CTERM"/>
    <property type="match status" value="1"/>
</dbReference>
<dbReference type="Pfam" id="PF07589">
    <property type="entry name" value="PEP-CTERM"/>
    <property type="match status" value="1"/>
</dbReference>
<dbReference type="Proteomes" id="UP000278085">
    <property type="component" value="Unassembled WGS sequence"/>
</dbReference>
<proteinExistence type="predicted"/>
<feature type="domain" description="Ice-binding protein C-terminal" evidence="1">
    <location>
        <begin position="17"/>
        <end position="40"/>
    </location>
</feature>
<sequence length="45" mass="4520">MLVGAIEIFAVDSAPAAIPEPGSLVLVGIGLMGLGATQRRKNKSA</sequence>
<dbReference type="InterPro" id="IPR013424">
    <property type="entry name" value="Ice-binding_C"/>
</dbReference>
<organism evidence="2 3">
    <name type="scientific">Massilia atriviolacea</name>
    <dbReference type="NCBI Taxonomy" id="2495579"/>
    <lineage>
        <taxon>Bacteria</taxon>
        <taxon>Pseudomonadati</taxon>
        <taxon>Pseudomonadota</taxon>
        <taxon>Betaproteobacteria</taxon>
        <taxon>Burkholderiales</taxon>
        <taxon>Oxalobacteraceae</taxon>
        <taxon>Telluria group</taxon>
        <taxon>Massilia</taxon>
    </lineage>
</organism>
<accession>A0A430HJ61</accession>